<gene>
    <name evidence="2" type="ORF">IT882_12965</name>
</gene>
<evidence type="ECO:0000313" key="3">
    <source>
        <dbReference type="Proteomes" id="UP000594480"/>
    </source>
</evidence>
<dbReference type="RefSeq" id="WP_195692195.1">
    <property type="nucleotide sequence ID" value="NZ_CP064760.1"/>
</dbReference>
<reference evidence="2 3" key="1">
    <citation type="submission" date="2020-11" db="EMBL/GenBank/DDBJ databases">
        <title>Amino acid is mineralized and recycled by bacteria in oceanic microbiome.</title>
        <authorList>
            <person name="Zheng L.Y."/>
        </authorList>
    </citation>
    <scope>NUCLEOTIDE SEQUENCE [LARGE SCALE GENOMIC DNA]</scope>
    <source>
        <strain evidence="2 3">A32-1</strain>
    </source>
</reference>
<protein>
    <submittedName>
        <fullName evidence="2">Uncharacterized protein</fullName>
    </submittedName>
</protein>
<evidence type="ECO:0000256" key="1">
    <source>
        <dbReference type="SAM" id="Phobius"/>
    </source>
</evidence>
<feature type="transmembrane region" description="Helical" evidence="1">
    <location>
        <begin position="33"/>
        <end position="51"/>
    </location>
</feature>
<keyword evidence="3" id="KW-1185">Reference proteome</keyword>
<evidence type="ECO:0000313" key="2">
    <source>
        <dbReference type="EMBL" id="QPE04104.1"/>
    </source>
</evidence>
<organism evidence="2 3">
    <name type="scientific">Microbacterium schleiferi</name>
    <dbReference type="NCBI Taxonomy" id="69362"/>
    <lineage>
        <taxon>Bacteria</taxon>
        <taxon>Bacillati</taxon>
        <taxon>Actinomycetota</taxon>
        <taxon>Actinomycetes</taxon>
        <taxon>Micrococcales</taxon>
        <taxon>Microbacteriaceae</taxon>
        <taxon>Microbacterium</taxon>
    </lineage>
</organism>
<sequence length="57" mass="5768">MTLPAIPRGILQAVLLFAASVFAGAAVASGSWNGFALLALLCALAFVASCYRPGGDR</sequence>
<keyword evidence="1" id="KW-1133">Transmembrane helix</keyword>
<dbReference type="KEGG" id="msf:IT882_12965"/>
<dbReference type="Proteomes" id="UP000594480">
    <property type="component" value="Chromosome"/>
</dbReference>
<keyword evidence="1" id="KW-0812">Transmembrane</keyword>
<keyword evidence="1" id="KW-0472">Membrane</keyword>
<name>A0A7S8MVU0_9MICO</name>
<proteinExistence type="predicted"/>
<dbReference type="EMBL" id="CP064760">
    <property type="protein sequence ID" value="QPE04104.1"/>
    <property type="molecule type" value="Genomic_DNA"/>
</dbReference>
<dbReference type="AlphaFoldDB" id="A0A7S8MVU0"/>
<accession>A0A7S8MVU0</accession>